<dbReference type="STRING" id="768710.DesyoDRAFT_1516"/>
<dbReference type="Proteomes" id="UP000005104">
    <property type="component" value="Chromosome"/>
</dbReference>
<evidence type="ECO:0000313" key="2">
    <source>
        <dbReference type="Proteomes" id="UP000005104"/>
    </source>
</evidence>
<organism evidence="1 2">
    <name type="scientific">Desulfosporosinus youngiae DSM 17734</name>
    <dbReference type="NCBI Taxonomy" id="768710"/>
    <lineage>
        <taxon>Bacteria</taxon>
        <taxon>Bacillati</taxon>
        <taxon>Bacillota</taxon>
        <taxon>Clostridia</taxon>
        <taxon>Eubacteriales</taxon>
        <taxon>Desulfitobacteriaceae</taxon>
        <taxon>Desulfosporosinus</taxon>
    </lineage>
</organism>
<dbReference type="EMBL" id="CM001441">
    <property type="protein sequence ID" value="EHQ88662.1"/>
    <property type="molecule type" value="Genomic_DNA"/>
</dbReference>
<keyword evidence="2" id="KW-1185">Reference proteome</keyword>
<proteinExistence type="predicted"/>
<gene>
    <name evidence="1" type="ORF">DesyoDRAFT_1516</name>
</gene>
<protein>
    <submittedName>
        <fullName evidence="1">Uncharacterized protein</fullName>
    </submittedName>
</protein>
<accession>H5Y2H1</accession>
<dbReference type="HOGENOM" id="CLU_3269139_0_0_9"/>
<reference evidence="1 2" key="1">
    <citation type="submission" date="2011-11" db="EMBL/GenBank/DDBJ databases">
        <title>The Noncontiguous Finished genome of Desulfosporosinus youngiae DSM 17734.</title>
        <authorList>
            <consortium name="US DOE Joint Genome Institute (JGI-PGF)"/>
            <person name="Lucas S."/>
            <person name="Han J."/>
            <person name="Lapidus A."/>
            <person name="Cheng J.-F."/>
            <person name="Goodwin L."/>
            <person name="Pitluck S."/>
            <person name="Peters L."/>
            <person name="Ovchinnikova G."/>
            <person name="Lu M."/>
            <person name="Land M.L."/>
            <person name="Hauser L."/>
            <person name="Pester M."/>
            <person name="Spring S."/>
            <person name="Ollivier B."/>
            <person name="Rattei T."/>
            <person name="Klenk H.-P."/>
            <person name="Wagner M."/>
            <person name="Loy A."/>
            <person name="Woyke T.J."/>
        </authorList>
    </citation>
    <scope>NUCLEOTIDE SEQUENCE [LARGE SCALE GENOMIC DNA]</scope>
    <source>
        <strain evidence="1 2">DSM 17734</strain>
    </source>
</reference>
<sequence>MRLMHKQLVLELMERHEFIKLKNVMTQKMVAYKLYMIQLRK</sequence>
<name>H5Y2H1_9FIRM</name>
<dbReference type="AlphaFoldDB" id="H5Y2H1"/>
<evidence type="ECO:0000313" key="1">
    <source>
        <dbReference type="EMBL" id="EHQ88662.1"/>
    </source>
</evidence>